<dbReference type="KEGG" id="cga:Celgi_2681"/>
<sequence>MDAVDLPDIDLMSRLDAEFRATSGLTDRRFYKIFYSAIAPAPLLVLGFNPGGEVDGTDLNASSSFYENWEHDYVDFRRHGKQYSLAGPAYDTLVQVLQTTSEDAIRRVPATNVIFRRSRHAAALNLTARAAAHESAPVLAQILRAVDPAAILLLGSTAFRAFVGEHCESGSLVVNAEPPEILGANGRHDACLFRSAHAQVPALGRDVPLLMVGHPSTYARREVWREVVASLRAELLRLGVSPWPGTVVGSALSSMAHAGDRRTPSREPAPPSRPEVPAAVRRLPPADALTTPSQRRQSQVEPLRAVLSLLGLALEDPDAAYPGRGKVIRLAGGRRVYINAGHADVKAPAHEIAAWDAEGLGNTRPDSALYLRIMLDSEGTPRRPS</sequence>
<protein>
    <recommendedName>
        <fullName evidence="4">Uracil-DNA glycosylase-like domain-containing protein</fullName>
    </recommendedName>
</protein>
<proteinExistence type="predicted"/>
<dbReference type="Proteomes" id="UP000000485">
    <property type="component" value="Chromosome"/>
</dbReference>
<evidence type="ECO:0008006" key="4">
    <source>
        <dbReference type="Google" id="ProtNLM"/>
    </source>
</evidence>
<organism evidence="2 3">
    <name type="scientific">Cellulomonas gilvus (strain ATCC 13127 / NRRL B-14078)</name>
    <name type="common">Cellvibrio gilvus</name>
    <dbReference type="NCBI Taxonomy" id="593907"/>
    <lineage>
        <taxon>Bacteria</taxon>
        <taxon>Bacillati</taxon>
        <taxon>Actinomycetota</taxon>
        <taxon>Actinomycetes</taxon>
        <taxon>Micrococcales</taxon>
        <taxon>Cellulomonadaceae</taxon>
        <taxon>Cellulomonas</taxon>
    </lineage>
</organism>
<keyword evidence="3" id="KW-1185">Reference proteome</keyword>
<dbReference type="AlphaFoldDB" id="F8A3Y8"/>
<evidence type="ECO:0000313" key="2">
    <source>
        <dbReference type="EMBL" id="AEI13180.1"/>
    </source>
</evidence>
<gene>
    <name evidence="2" type="ordered locus">Celgi_2681</name>
</gene>
<reference evidence="3" key="1">
    <citation type="submission" date="2011-04" db="EMBL/GenBank/DDBJ databases">
        <title>Complete sequence of Cellvibrio gilvus ATCC 13127.</title>
        <authorList>
            <person name="Lucas S."/>
            <person name="Han J."/>
            <person name="Lapidus A."/>
            <person name="Cheng J.-F."/>
            <person name="Goodwin L."/>
            <person name="Pitluck S."/>
            <person name="Peters L."/>
            <person name="Munk A."/>
            <person name="Detter J.C."/>
            <person name="Han C."/>
            <person name="Tapia R."/>
            <person name="Land M."/>
            <person name="Hauser L."/>
            <person name="Kyrpides N."/>
            <person name="Ivanova N."/>
            <person name="Ovchinnikova G."/>
            <person name="Pagani I."/>
            <person name="Mead D."/>
            <person name="Brumm P."/>
            <person name="Woyke T."/>
        </authorList>
    </citation>
    <scope>NUCLEOTIDE SEQUENCE [LARGE SCALE GENOMIC DNA]</scope>
    <source>
        <strain evidence="3">ATCC 13127 / NRRL B-14078</strain>
    </source>
</reference>
<dbReference type="EMBL" id="CP002665">
    <property type="protein sequence ID" value="AEI13180.1"/>
    <property type="molecule type" value="Genomic_DNA"/>
</dbReference>
<evidence type="ECO:0000313" key="3">
    <source>
        <dbReference type="Proteomes" id="UP000000485"/>
    </source>
</evidence>
<name>F8A3Y8_CELGA</name>
<accession>F8A3Y8</accession>
<dbReference type="HOGENOM" id="CLU_717068_0_0_11"/>
<dbReference type="InterPro" id="IPR036895">
    <property type="entry name" value="Uracil-DNA_glycosylase-like_sf"/>
</dbReference>
<evidence type="ECO:0000256" key="1">
    <source>
        <dbReference type="SAM" id="MobiDB-lite"/>
    </source>
</evidence>
<dbReference type="Gene3D" id="3.40.470.10">
    <property type="entry name" value="Uracil-DNA glycosylase-like domain"/>
    <property type="match status" value="1"/>
</dbReference>
<feature type="region of interest" description="Disordered" evidence="1">
    <location>
        <begin position="254"/>
        <end position="277"/>
    </location>
</feature>
<dbReference type="SUPFAM" id="SSF52141">
    <property type="entry name" value="Uracil-DNA glycosylase-like"/>
    <property type="match status" value="1"/>
</dbReference>